<accession>A0ABN9Q2B7</accession>
<proteinExistence type="predicted"/>
<protein>
    <recommendedName>
        <fullName evidence="3">Thiol oxidase</fullName>
    </recommendedName>
</protein>
<reference evidence="1" key="1">
    <citation type="submission" date="2023-10" db="EMBL/GenBank/DDBJ databases">
        <authorList>
            <person name="Chen Y."/>
            <person name="Shah S."/>
            <person name="Dougan E. K."/>
            <person name="Thang M."/>
            <person name="Chan C."/>
        </authorList>
    </citation>
    <scope>NUCLEOTIDE SEQUENCE [LARGE SCALE GENOMIC DNA]</scope>
</reference>
<sequence length="206" mass="22505">MPASVLQDKFGLWPFDWTVFYCLVDKIDTPALDLSANVDRLKETATAYHADHGYPPNPANLACMALEPSGQAQKKARLSRPSGRIGEAQEYLGCEAPCMEEADGPSGPAHWGGPNTPGEIETWARALPLHTTAALSSKSPGVWECPACRAIEDVRLRKIQKTACPGFPLPGGDQHRIFLRRYISQMRGPACPTWVPQKVLRIAQSA</sequence>
<gene>
    <name evidence="1" type="ORF">PCOR1329_LOCUS6290</name>
</gene>
<evidence type="ECO:0000313" key="1">
    <source>
        <dbReference type="EMBL" id="CAK0797112.1"/>
    </source>
</evidence>
<organism evidence="1 2">
    <name type="scientific">Prorocentrum cordatum</name>
    <dbReference type="NCBI Taxonomy" id="2364126"/>
    <lineage>
        <taxon>Eukaryota</taxon>
        <taxon>Sar</taxon>
        <taxon>Alveolata</taxon>
        <taxon>Dinophyceae</taxon>
        <taxon>Prorocentrales</taxon>
        <taxon>Prorocentraceae</taxon>
        <taxon>Prorocentrum</taxon>
    </lineage>
</organism>
<evidence type="ECO:0000313" key="2">
    <source>
        <dbReference type="Proteomes" id="UP001189429"/>
    </source>
</evidence>
<comment type="caution">
    <text evidence="1">The sequence shown here is derived from an EMBL/GenBank/DDBJ whole genome shotgun (WGS) entry which is preliminary data.</text>
</comment>
<keyword evidence="2" id="KW-1185">Reference proteome</keyword>
<dbReference type="Proteomes" id="UP001189429">
    <property type="component" value="Unassembled WGS sequence"/>
</dbReference>
<name>A0ABN9Q2B7_9DINO</name>
<evidence type="ECO:0008006" key="3">
    <source>
        <dbReference type="Google" id="ProtNLM"/>
    </source>
</evidence>
<dbReference type="EMBL" id="CAUYUJ010001678">
    <property type="protein sequence ID" value="CAK0797112.1"/>
    <property type="molecule type" value="Genomic_DNA"/>
</dbReference>